<reference evidence="3 4" key="2">
    <citation type="submission" date="2024-02" db="EMBL/GenBank/DDBJ databases">
        <title>The Genome Sequence of Enterococcus sp. DIV0159.</title>
        <authorList>
            <person name="Earl A."/>
            <person name="Manson A."/>
            <person name="Gilmore M."/>
            <person name="Sanders J."/>
            <person name="Shea T."/>
            <person name="Howe W."/>
            <person name="Livny J."/>
            <person name="Cuomo C."/>
            <person name="Neafsey D."/>
            <person name="Birren B."/>
        </authorList>
    </citation>
    <scope>NUCLEOTIDE SEQUENCE [LARGE SCALE GENOMIC DNA]</scope>
    <source>
        <strain evidence="3 4">665A</strain>
    </source>
</reference>
<name>A0ABV0ENV6_9ENTE</name>
<evidence type="ECO:0000313" key="4">
    <source>
        <dbReference type="Proteomes" id="UP000664357"/>
    </source>
</evidence>
<gene>
    <name evidence="3" type="ORF">JZO67_001591</name>
</gene>
<dbReference type="Proteomes" id="UP000664357">
    <property type="component" value="Unassembled WGS sequence"/>
</dbReference>
<evidence type="ECO:0000256" key="2">
    <source>
        <dbReference type="SAM" id="Phobius"/>
    </source>
</evidence>
<keyword evidence="2" id="KW-1133">Transmembrane helix</keyword>
<comment type="caution">
    <text evidence="3">The sequence shown here is derived from an EMBL/GenBank/DDBJ whole genome shotgun (WGS) entry which is preliminary data.</text>
</comment>
<keyword evidence="2" id="KW-0812">Transmembrane</keyword>
<organism evidence="3 4">
    <name type="scientific">Candidatus Enterococcus ferrettii</name>
    <dbReference type="NCBI Taxonomy" id="2815324"/>
    <lineage>
        <taxon>Bacteria</taxon>
        <taxon>Bacillati</taxon>
        <taxon>Bacillota</taxon>
        <taxon>Bacilli</taxon>
        <taxon>Lactobacillales</taxon>
        <taxon>Enterococcaceae</taxon>
        <taxon>Enterococcus</taxon>
    </lineage>
</organism>
<proteinExistence type="predicted"/>
<protein>
    <submittedName>
        <fullName evidence="3">Uncharacterized protein</fullName>
    </submittedName>
</protein>
<evidence type="ECO:0000256" key="1">
    <source>
        <dbReference type="SAM" id="MobiDB-lite"/>
    </source>
</evidence>
<evidence type="ECO:0000313" key="3">
    <source>
        <dbReference type="EMBL" id="MEO1769640.1"/>
    </source>
</evidence>
<keyword evidence="2" id="KW-0472">Membrane</keyword>
<dbReference type="EMBL" id="JAFREL020000001">
    <property type="protein sequence ID" value="MEO1769640.1"/>
    <property type="molecule type" value="Genomic_DNA"/>
</dbReference>
<feature type="transmembrane region" description="Helical" evidence="2">
    <location>
        <begin position="21"/>
        <end position="41"/>
    </location>
</feature>
<sequence>MKRIAKIRFLLSKNKQIKRTFVFICFVTLMLGGVFTGVKIVNEKERVSAHPMNPITISDEDGNFPFDVPIDGSAVSENALTAQTPRFDNYLQNDGVIPILEKRIVEGTAGSSTLGENPVTAEIRAIERTNFGNFFVLYGFGGAGSGGVAKVAVFNRDGECLAENLAGTFGNSNLRVNTGFYNMANNSFLVGTHNGSFFRYEVSDESNAAATIICRDLDVTGNPNTNMSADMHRKVDTFSDYSNDSMIVGRINTSNVIFEGRVKGRIPISTVNVSDWEDDGFSGESTYAYSIENLLHTDEEIGLTGIGESVYTSPEDIYFNSRSDKLYGTFYNQQYNNGRPSSVNSFQVFDTTENVPGQDLRKRKFAYITRSQMLVLKEICTDTRAYFISLDADFSRLIEVNLDTYTQTTIKTYPRQTRIKMLDNGDGTISYYGSTTELTGDFYSDYYSNSLEGNNFFVSGVMKDFSDADPLGTISVRALVTDGYVSPTTIIDSGNNQLFMGGTTTDSGEFVDTVKYYTGATTPPSEIGTPSATIAYVGLLEIQDDYSPAISVEGDIDIDISQSSVASPSVTDYFNWNTLDRWLITGSENGEVGDNSAVKVYDQMDSNDTSLGATPQERERALQLRINRNPLNSDAEIDWLALGFDRTKSGAQQVTYFVTDSQGQPSVTSRWVNKKTNQTIERADYCLDAQNFHVPLNGVDTTIPDADTFKELAKTMAWNSANHTAGSGDQGEGLDEDGTDSSKLSSKVTVDADQLRALREATVARPYPVDVTYEPESGIELTNRVWVFVTTKNTVPNSETNPAVTPADTNGVVYYADDYSLPFRMRADHDADDVLERGNVRVYDYFDSTHETSAELPVLADKDTNSAHLQVINLDRIHHAFEPGTIEYGPSPKEPLIQYEWQGGVDGNHQSGVDNPAFGGLDVTLAGDVLLHVRQVVLEPEDQLVNPEEGYLNLKTSLYDPNSNTHSADPSQLVQIQLPSQNTEDVPDFKTFVVSTNHMMEWQDQLSLNLILPEFYECIGNFWTPRHLGDPNDPMGADHQDRTENDIYGGTIEISKRGLDMDGEYFITLYIKPTTGGRTPQPYSWDYKKNDLGRITIR</sequence>
<feature type="region of interest" description="Disordered" evidence="1">
    <location>
        <begin position="721"/>
        <end position="747"/>
    </location>
</feature>
<keyword evidence="4" id="KW-1185">Reference proteome</keyword>
<reference evidence="3 4" key="1">
    <citation type="submission" date="2021-03" db="EMBL/GenBank/DDBJ databases">
        <authorList>
            <person name="Gilmore M.S."/>
            <person name="Schwartzman J."/>
            <person name="Van Tyne D."/>
            <person name="Martin M."/>
            <person name="Earl A.M."/>
            <person name="Manson A.L."/>
            <person name="Straub T."/>
            <person name="Salamzade R."/>
            <person name="Saavedra J."/>
            <person name="Lebreton F."/>
            <person name="Prichula J."/>
            <person name="Schaufler K."/>
            <person name="Gaca A."/>
            <person name="Sgardioli B."/>
            <person name="Wagenaar J."/>
            <person name="Strong T."/>
        </authorList>
    </citation>
    <scope>NUCLEOTIDE SEQUENCE [LARGE SCALE GENOMIC DNA]</scope>
    <source>
        <strain evidence="3 4">665A</strain>
    </source>
</reference>
<accession>A0ABV0ENV6</accession>
<dbReference type="RefSeq" id="WP_207703588.1">
    <property type="nucleotide sequence ID" value="NZ_JAFREL020000001.1"/>
</dbReference>